<feature type="domain" description="Hcy-binding" evidence="4">
    <location>
        <begin position="5"/>
        <end position="308"/>
    </location>
</feature>
<evidence type="ECO:0000259" key="4">
    <source>
        <dbReference type="PROSITE" id="PS50970"/>
    </source>
</evidence>
<comment type="cofactor">
    <cofactor evidence="3">
        <name>Zn(2+)</name>
        <dbReference type="ChEBI" id="CHEBI:29105"/>
    </cofactor>
</comment>
<reference evidence="5 6" key="1">
    <citation type="submission" date="2020-02" db="EMBL/GenBank/DDBJ databases">
        <title>Pseudoroseicyclus tamarix, sp. nov., isolated from offshore sediment of a Tamarix chinensis forest.</title>
        <authorList>
            <person name="Gai Y."/>
        </authorList>
    </citation>
    <scope>NUCLEOTIDE SEQUENCE [LARGE SCALE GENOMIC DNA]</scope>
    <source>
        <strain evidence="5 6">CLL3-39</strain>
    </source>
</reference>
<dbReference type="InterPro" id="IPR036589">
    <property type="entry name" value="HCY_dom_sf"/>
</dbReference>
<feature type="binding site" evidence="3">
    <location>
        <position position="226"/>
    </location>
    <ligand>
        <name>Zn(2+)</name>
        <dbReference type="ChEBI" id="CHEBI:29105"/>
    </ligand>
</feature>
<dbReference type="Pfam" id="PF02574">
    <property type="entry name" value="S-methyl_trans"/>
    <property type="match status" value="1"/>
</dbReference>
<dbReference type="GO" id="GO:0032259">
    <property type="term" value="P:methylation"/>
    <property type="evidence" value="ECO:0007669"/>
    <property type="project" value="UniProtKB-KW"/>
</dbReference>
<dbReference type="PROSITE" id="PS50970">
    <property type="entry name" value="HCY"/>
    <property type="match status" value="1"/>
</dbReference>
<keyword evidence="3" id="KW-0479">Metal-binding</keyword>
<evidence type="ECO:0000256" key="1">
    <source>
        <dbReference type="ARBA" id="ARBA00022603"/>
    </source>
</evidence>
<dbReference type="Proteomes" id="UP000474757">
    <property type="component" value="Unassembled WGS sequence"/>
</dbReference>
<name>A0A6B2JZI3_9RHOB</name>
<keyword evidence="1 3" id="KW-0489">Methyltransferase</keyword>
<sequence length="314" mass="32705">MTKSDHLSKLLAATRPWLADGGLETSMIYHEGFDLPGFAAYPLLDDARGRAALTRYYAGYVDLAARAGTGFFCDTATWRANSAWMARLGHSDVAGVNTRAVAFAQELRDAYETPLMPVLINGAVGPSGDGYVIEEALSAPAAEEVHSAQVQALAEAGVDLVTAVTMTYPSEAIGVVRAAQAAGVPVAVSFTVETDGRLPNGQGIGGAIAEVDISTDGAPVYYMVNCAHPDHFSSALSGGWLKRIGGLRANASRMSHAELDVSEVLDDGDPAEYGRLHAAMMPLLPNLKVLGGCCGTDHRHLGAVGACCLSAEAA</sequence>
<protein>
    <submittedName>
        <fullName evidence="5">Homocysteine S-methyltransferase</fullName>
    </submittedName>
</protein>
<evidence type="ECO:0000256" key="2">
    <source>
        <dbReference type="ARBA" id="ARBA00022679"/>
    </source>
</evidence>
<dbReference type="Gene3D" id="3.20.20.330">
    <property type="entry name" value="Homocysteine-binding-like domain"/>
    <property type="match status" value="1"/>
</dbReference>
<evidence type="ECO:0000256" key="3">
    <source>
        <dbReference type="PROSITE-ProRule" id="PRU00333"/>
    </source>
</evidence>
<gene>
    <name evidence="5" type="ORF">GZA08_07340</name>
</gene>
<organism evidence="5 6">
    <name type="scientific">Pseudoroseicyclus tamaricis</name>
    <dbReference type="NCBI Taxonomy" id="2705421"/>
    <lineage>
        <taxon>Bacteria</taxon>
        <taxon>Pseudomonadati</taxon>
        <taxon>Pseudomonadota</taxon>
        <taxon>Alphaproteobacteria</taxon>
        <taxon>Rhodobacterales</taxon>
        <taxon>Paracoccaceae</taxon>
        <taxon>Pseudoroseicyclus</taxon>
    </lineage>
</organism>
<evidence type="ECO:0000313" key="5">
    <source>
        <dbReference type="EMBL" id="NDV00782.1"/>
    </source>
</evidence>
<comment type="caution">
    <text evidence="5">The sequence shown here is derived from an EMBL/GenBank/DDBJ whole genome shotgun (WGS) entry which is preliminary data.</text>
</comment>
<proteinExistence type="predicted"/>
<dbReference type="GO" id="GO:0008168">
    <property type="term" value="F:methyltransferase activity"/>
    <property type="evidence" value="ECO:0007669"/>
    <property type="project" value="UniProtKB-UniRule"/>
</dbReference>
<feature type="binding site" evidence="3">
    <location>
        <position position="294"/>
    </location>
    <ligand>
        <name>Zn(2+)</name>
        <dbReference type="ChEBI" id="CHEBI:29105"/>
    </ligand>
</feature>
<keyword evidence="2 3" id="KW-0808">Transferase</keyword>
<evidence type="ECO:0000313" key="6">
    <source>
        <dbReference type="Proteomes" id="UP000474757"/>
    </source>
</evidence>
<keyword evidence="3" id="KW-0862">Zinc</keyword>
<dbReference type="PANTHER" id="PTHR11103">
    <property type="entry name" value="SLR1189 PROTEIN"/>
    <property type="match status" value="1"/>
</dbReference>
<dbReference type="PANTHER" id="PTHR11103:SF18">
    <property type="entry name" value="SLR1189 PROTEIN"/>
    <property type="match status" value="1"/>
</dbReference>
<dbReference type="AlphaFoldDB" id="A0A6B2JZI3"/>
<dbReference type="RefSeq" id="WP_163891596.1">
    <property type="nucleotide sequence ID" value="NZ_JAAFYS010000002.1"/>
</dbReference>
<dbReference type="GO" id="GO:0046872">
    <property type="term" value="F:metal ion binding"/>
    <property type="evidence" value="ECO:0007669"/>
    <property type="project" value="UniProtKB-KW"/>
</dbReference>
<feature type="binding site" evidence="3">
    <location>
        <position position="293"/>
    </location>
    <ligand>
        <name>Zn(2+)</name>
        <dbReference type="ChEBI" id="CHEBI:29105"/>
    </ligand>
</feature>
<dbReference type="SUPFAM" id="SSF82282">
    <property type="entry name" value="Homocysteine S-methyltransferase"/>
    <property type="match status" value="1"/>
</dbReference>
<accession>A0A6B2JZI3</accession>
<dbReference type="InterPro" id="IPR003726">
    <property type="entry name" value="HCY_dom"/>
</dbReference>
<dbReference type="EMBL" id="JAAGAB010000002">
    <property type="protein sequence ID" value="NDV00782.1"/>
    <property type="molecule type" value="Genomic_DNA"/>
</dbReference>
<keyword evidence="6" id="KW-1185">Reference proteome</keyword>